<feature type="chain" id="PRO_5006832711" evidence="2">
    <location>
        <begin position="34"/>
        <end position="105"/>
    </location>
</feature>
<accession>A0A0U2UNL1</accession>
<reference evidence="3" key="1">
    <citation type="journal article" date="2015" name="Front. Plant Sci.">
        <title>A Role of TDIF Peptide Signaling in Vascular Cell Differentiation is Conserved Among Euphyllophytes.</title>
        <authorList>
            <person name="Hirakawa Y."/>
            <person name="Bowman J.L."/>
        </authorList>
    </citation>
    <scope>NUCLEOTIDE SEQUENCE</scope>
</reference>
<proteinExistence type="evidence at transcript level"/>
<name>A0A0U2UNL1_9TRAC</name>
<feature type="region of interest" description="Disordered" evidence="1">
    <location>
        <begin position="68"/>
        <end position="105"/>
    </location>
</feature>
<sequence>MKMRSSRLPCGSCSTSRLLQLAILCGLLISTISSRQAPLDAPSSNQVNPQHVANVCKGPSCTSMFQSQQLHTVPSGPNPVGNSLPGKVLVSKRSPPHPPPPNGQV</sequence>
<evidence type="ECO:0000256" key="1">
    <source>
        <dbReference type="SAM" id="MobiDB-lite"/>
    </source>
</evidence>
<evidence type="ECO:0000256" key="2">
    <source>
        <dbReference type="SAM" id="SignalP"/>
    </source>
</evidence>
<feature type="signal peptide" evidence="2">
    <location>
        <begin position="1"/>
        <end position="33"/>
    </location>
</feature>
<organism evidence="3">
    <name type="scientific">Selaginella kraussiana</name>
    <dbReference type="NCBI Taxonomy" id="81964"/>
    <lineage>
        <taxon>Eukaryota</taxon>
        <taxon>Viridiplantae</taxon>
        <taxon>Streptophyta</taxon>
        <taxon>Embryophyta</taxon>
        <taxon>Tracheophyta</taxon>
        <taxon>Lycopodiopsida</taxon>
        <taxon>Selaginellales</taxon>
        <taxon>Selaginellaceae</taxon>
        <taxon>Selaginella</taxon>
    </lineage>
</organism>
<dbReference type="AlphaFoldDB" id="A0A0U2UNL1"/>
<gene>
    <name evidence="3" type="primary">CLE1</name>
</gene>
<feature type="compositionally biased region" description="Pro residues" evidence="1">
    <location>
        <begin position="96"/>
        <end position="105"/>
    </location>
</feature>
<dbReference type="EMBL" id="KT343284">
    <property type="protein sequence ID" value="ALR83539.1"/>
    <property type="molecule type" value="mRNA"/>
</dbReference>
<evidence type="ECO:0000313" key="3">
    <source>
        <dbReference type="EMBL" id="ALR83539.1"/>
    </source>
</evidence>
<protein>
    <submittedName>
        <fullName evidence="3">CLV3/ESR-related protein</fullName>
    </submittedName>
</protein>
<keyword evidence="2" id="KW-0732">Signal</keyword>